<dbReference type="InterPro" id="IPR044927">
    <property type="entry name" value="Endonuclea_NS_2"/>
</dbReference>
<feature type="chain" id="PRO_5039123770" evidence="1">
    <location>
        <begin position="31"/>
        <end position="223"/>
    </location>
</feature>
<gene>
    <name evidence="3" type="ORF">ITP53_32000</name>
</gene>
<keyword evidence="3" id="KW-0255">Endonuclease</keyword>
<feature type="domain" description="Type VII secretion system protein EssD-like" evidence="2">
    <location>
        <begin position="45"/>
        <end position="165"/>
    </location>
</feature>
<proteinExistence type="predicted"/>
<name>A0A931AJL9_9ACTN</name>
<sequence length="223" mass="24077">MPATRPHPALSRTAAAAALLITAASAPSTAPDEAPCERHLRPAHTYHAGHHTFTTDRLGRPIDALARTLTTKTASRGECESTVGDWGGRGDWQGGHLIAASFGGVSRRYNLAPVRGRQINQGLMKRVENGARSCLEGDGAVSAYRVRLRYPDQETITPDRIHMTMSPKISGVSREVALTLPNESLSASDLDRWEGRITKAFEAAGCGMDGLQGRYRSLADHRP</sequence>
<evidence type="ECO:0000313" key="3">
    <source>
        <dbReference type="EMBL" id="MBF8190262.1"/>
    </source>
</evidence>
<dbReference type="Proteomes" id="UP000605361">
    <property type="component" value="Unassembled WGS sequence"/>
</dbReference>
<organism evidence="3 4">
    <name type="scientific">Nonomuraea cypriaca</name>
    <dbReference type="NCBI Taxonomy" id="1187855"/>
    <lineage>
        <taxon>Bacteria</taxon>
        <taxon>Bacillati</taxon>
        <taxon>Actinomycetota</taxon>
        <taxon>Actinomycetes</taxon>
        <taxon>Streptosporangiales</taxon>
        <taxon>Streptosporangiaceae</taxon>
        <taxon>Nonomuraea</taxon>
    </lineage>
</organism>
<dbReference type="Gene3D" id="3.40.570.10">
    <property type="entry name" value="Extracellular Endonuclease, subunit A"/>
    <property type="match status" value="1"/>
</dbReference>
<dbReference type="Pfam" id="PF13930">
    <property type="entry name" value="Endonuclea_NS_2"/>
    <property type="match status" value="1"/>
</dbReference>
<keyword evidence="3" id="KW-0378">Hydrolase</keyword>
<accession>A0A931AJL9</accession>
<dbReference type="InterPro" id="IPR044929">
    <property type="entry name" value="DNA/RNA_non-sp_Endonuclease_sf"/>
</dbReference>
<keyword evidence="4" id="KW-1185">Reference proteome</keyword>
<dbReference type="RefSeq" id="WP_195899184.1">
    <property type="nucleotide sequence ID" value="NZ_JADOGI010000116.1"/>
</dbReference>
<dbReference type="AlphaFoldDB" id="A0A931AJL9"/>
<comment type="caution">
    <text evidence="3">The sequence shown here is derived from an EMBL/GenBank/DDBJ whole genome shotgun (WGS) entry which is preliminary data.</text>
</comment>
<reference evidence="3" key="1">
    <citation type="submission" date="2020-11" db="EMBL/GenBank/DDBJ databases">
        <title>Whole-genome analyses of Nonomuraea sp. K274.</title>
        <authorList>
            <person name="Veyisoglu A."/>
        </authorList>
    </citation>
    <scope>NUCLEOTIDE SEQUENCE</scope>
    <source>
        <strain evidence="3">K274</strain>
    </source>
</reference>
<evidence type="ECO:0000313" key="4">
    <source>
        <dbReference type="Proteomes" id="UP000605361"/>
    </source>
</evidence>
<dbReference type="GO" id="GO:0004519">
    <property type="term" value="F:endonuclease activity"/>
    <property type="evidence" value="ECO:0007669"/>
    <property type="project" value="UniProtKB-KW"/>
</dbReference>
<protein>
    <submittedName>
        <fullName evidence="3">DNA/RNA non-specific endonuclease</fullName>
    </submittedName>
</protein>
<keyword evidence="1" id="KW-0732">Signal</keyword>
<keyword evidence="3" id="KW-0540">Nuclease</keyword>
<dbReference type="EMBL" id="JADOGI010000116">
    <property type="protein sequence ID" value="MBF8190262.1"/>
    <property type="molecule type" value="Genomic_DNA"/>
</dbReference>
<evidence type="ECO:0000259" key="2">
    <source>
        <dbReference type="Pfam" id="PF13930"/>
    </source>
</evidence>
<evidence type="ECO:0000256" key="1">
    <source>
        <dbReference type="SAM" id="SignalP"/>
    </source>
</evidence>
<feature type="signal peptide" evidence="1">
    <location>
        <begin position="1"/>
        <end position="30"/>
    </location>
</feature>